<sequence length="580" mass="65709">MNKRPKTSSGERVHLSSSMDMSSASQLEQSKPLMEADVQFDSWAEKAMRNFIFEVGLGPRFVYLTSFKEMLQTVHNRDVEIPTYESMLREELKETQHRAMQLKQEWKKSGCSIIMDSWKSRCGTKSFISVLVHCSKGMYFLRSIDVSGILEDMDELASVFSRVVDDVGACNIVQVIRNDASPHMRMAWHYVQKEHDHSFFVPPCADFCINLLLEKIAAFDHVSEVLRKAKEITRFIYGNVLAYELVGRYIDDGEILSNSCLKSVAEFITLDRLVSVKENLVEMFSSPEWVSSDRSTRMFNPLDWISSGFSTTTSLFRHICGIVKTDGAFWCAAADVLKITKPFIDVLLKLESEDCPMGILYDTMASAKDIMHNLGDKYGDILHWVDEIWYGYLHSPLHAAGHMLNPRVFYKDPSCDDPELSGRIEACTTAIAKGHYDPGRLKAQIEVYKGRSGSFGSDSAIQQIVETPQVTVVWWSAHGTDTPELQSFATRVLRQTCFGAKRYNISRQVLEEAHETRGADLEELYRGLEYAHHNRRFASAAPLIGGLSGDQCGKPGRKLGSDWFLYPRHRQHIVIGSSNT</sequence>
<organism evidence="3 4">
    <name type="scientific">Triticum turgidum subsp. durum</name>
    <name type="common">Durum wheat</name>
    <name type="synonym">Triticum durum</name>
    <dbReference type="NCBI Taxonomy" id="4567"/>
    <lineage>
        <taxon>Eukaryota</taxon>
        <taxon>Viridiplantae</taxon>
        <taxon>Streptophyta</taxon>
        <taxon>Embryophyta</taxon>
        <taxon>Tracheophyta</taxon>
        <taxon>Spermatophyta</taxon>
        <taxon>Magnoliopsida</taxon>
        <taxon>Liliopsida</taxon>
        <taxon>Poales</taxon>
        <taxon>Poaceae</taxon>
        <taxon>BOP clade</taxon>
        <taxon>Pooideae</taxon>
        <taxon>Triticodae</taxon>
        <taxon>Triticeae</taxon>
        <taxon>Triticinae</taxon>
        <taxon>Triticum</taxon>
    </lineage>
</organism>
<accession>A0A9R1BS17</accession>
<gene>
    <name evidence="3" type="ORF">TRITD_7Av1G224640</name>
</gene>
<dbReference type="Proteomes" id="UP000324705">
    <property type="component" value="Chromosome 7A"/>
</dbReference>
<reference evidence="3 4" key="1">
    <citation type="submission" date="2017-09" db="EMBL/GenBank/DDBJ databases">
        <authorList>
            <consortium name="International Durum Wheat Genome Sequencing Consortium (IDWGSC)"/>
            <person name="Milanesi L."/>
        </authorList>
    </citation>
    <scope>NUCLEOTIDE SEQUENCE [LARGE SCALE GENOMIC DNA]</scope>
    <source>
        <strain evidence="4">cv. Svevo</strain>
    </source>
</reference>
<dbReference type="Gramene" id="TRITD7Av1G224640.2">
    <property type="protein sequence ID" value="TRITD7Av1G224640.2"/>
    <property type="gene ID" value="TRITD7Av1G224640"/>
</dbReference>
<dbReference type="SUPFAM" id="SSF53098">
    <property type="entry name" value="Ribonuclease H-like"/>
    <property type="match status" value="1"/>
</dbReference>
<feature type="region of interest" description="Disordered" evidence="1">
    <location>
        <begin position="1"/>
        <end position="30"/>
    </location>
</feature>
<dbReference type="EMBL" id="LT934123">
    <property type="protein sequence ID" value="VAI78913.1"/>
    <property type="molecule type" value="Genomic_DNA"/>
</dbReference>
<evidence type="ECO:0000256" key="1">
    <source>
        <dbReference type="SAM" id="MobiDB-lite"/>
    </source>
</evidence>
<feature type="compositionally biased region" description="Low complexity" evidence="1">
    <location>
        <begin position="16"/>
        <end position="25"/>
    </location>
</feature>
<protein>
    <recommendedName>
        <fullName evidence="2">DUF659 domain-containing protein</fullName>
    </recommendedName>
</protein>
<evidence type="ECO:0000259" key="2">
    <source>
        <dbReference type="Pfam" id="PF04937"/>
    </source>
</evidence>
<dbReference type="PANTHER" id="PTHR32166">
    <property type="entry name" value="OSJNBA0013A04.12 PROTEIN"/>
    <property type="match status" value="1"/>
</dbReference>
<dbReference type="Pfam" id="PF04937">
    <property type="entry name" value="DUF659"/>
    <property type="match status" value="1"/>
</dbReference>
<name>A0A9R1BS17_TRITD</name>
<dbReference type="InterPro" id="IPR007021">
    <property type="entry name" value="DUF659"/>
</dbReference>
<evidence type="ECO:0000313" key="3">
    <source>
        <dbReference type="EMBL" id="VAI78913.1"/>
    </source>
</evidence>
<dbReference type="InterPro" id="IPR012337">
    <property type="entry name" value="RNaseH-like_sf"/>
</dbReference>
<dbReference type="PANTHER" id="PTHR32166:SF63">
    <property type="entry name" value="HAT TRANSPOSON SUPERFAMILY PROTEIN"/>
    <property type="match status" value="1"/>
</dbReference>
<keyword evidence="4" id="KW-1185">Reference proteome</keyword>
<feature type="domain" description="DUF659" evidence="2">
    <location>
        <begin position="84"/>
        <end position="232"/>
    </location>
</feature>
<dbReference type="AlphaFoldDB" id="A0A9R1BS17"/>
<proteinExistence type="predicted"/>
<dbReference type="OMA" id="KANEQVW"/>
<evidence type="ECO:0000313" key="4">
    <source>
        <dbReference type="Proteomes" id="UP000324705"/>
    </source>
</evidence>